<evidence type="ECO:0000313" key="3">
    <source>
        <dbReference type="Proteomes" id="UP001242010"/>
    </source>
</evidence>
<sequence length="1004" mass="113832">MISREFNEIFHKYATDKEIFHDLMPLRAREILLVAPAFDAFTLEQDGLLTEILFEGYYQLNMSNPPRVTNVSTVDEALEKCASRHFDMIIVMSRLGQGGHVELSRALRRADAKIPIYLLLNDNVEVGVMDRRRQDLLRHYDQIFVWNGNSEIFMAMVKFMEDSANVLNDTRVGLTRVILLVEDSIRYYSRYLPILYSEILKQTTRLAKDQNVDRMARTLAMRVRPKVILATSYEEAMAFCDQFQDCLLCVISDRKYPKGGVLDREAGIKLIRALKERIPDLPTLLQSSDPLKESWATALNSGFLNKNSYTLGAELSSFFYERLGFGDFIFRDKLGAEIARATNMEDLREKLRSVPVETLVYHASRNHFSAWIMARGEVQVAKVLAKFRISDYRDPEEMRTFLINVGDYVQRMKTLGKVVPLTDSTPKDEPNILRLAAGSMGGKGRGVAFTHSLLSRLDLESQIPGATIRIPRSAIIGTGEFTDFINRHDLRQMLQEEADDDVIKRRFLAGSLTPELMAKLRLFLAKHATVPLAVRSSGLLEDSLSHPFAGLYNTFFLPNNHPDPAVREAQLAEAIKLVYASVYSKASRSYFQAIDYKIEEEQMAILIQEVSGSRHGDRFYPHLSGVAQSFNYYPVAYTQPQDGIANIAVGLGKYVVEGGKAYRFAPPYPEMDMLPPKEQLRTTQKHFYALDMSRTSVDLYGGEDGTLLHLDIQEAEKDGALHHCASVWDWNDDRIHDGLDAPGPRIVNFRNILKYDQFPLAQILQRLLELVREAMETPVEIEFAVNLDPDPQTGKPTFTLLQIKHQLLESGDVNLSTADLDPAELFLFSERCVGNGIVEGLRDIVWVDPEGFDKFETPALAAELEKLNDRFRAEAGKYVLLGPGRWGSNDRHLGIPIQWSMISCAQVIVEYAMENFQADASLGSHFFHNVTSLNIGYFTVPYPRGSSLLDWDWLRRQPEIWRSGCLVHSRVEAPVHIVMDGRRSASAIFKQAPQPVPPEVEDEL</sequence>
<feature type="domain" description="Pyruvate phosphate dikinase AMP/ATP-binding" evidence="1">
    <location>
        <begin position="440"/>
        <end position="805"/>
    </location>
</feature>
<proteinExistence type="predicted"/>
<dbReference type="Gene3D" id="3.30.1490.20">
    <property type="entry name" value="ATP-grasp fold, A domain"/>
    <property type="match status" value="1"/>
</dbReference>
<dbReference type="SUPFAM" id="SSF56059">
    <property type="entry name" value="Glutathione synthetase ATP-binding domain-like"/>
    <property type="match status" value="1"/>
</dbReference>
<evidence type="ECO:0000259" key="1">
    <source>
        <dbReference type="Pfam" id="PF01326"/>
    </source>
</evidence>
<protein>
    <submittedName>
        <fullName evidence="2">Phosphoenolpyruvate synthase</fullName>
    </submittedName>
</protein>
<reference evidence="3" key="1">
    <citation type="journal article" date="2023" name="Int. J. Syst. Evol. Microbiol.">
        <title>Mesoterricola silvestris gen. nov., sp. nov., Mesoterricola sediminis sp. nov., Geothrix oryzae sp. nov., Geothrix edaphica sp. nov., Geothrix rubra sp. nov., and Geothrix limicola sp. nov., six novel members of Acidobacteriota isolated from soils.</title>
        <authorList>
            <person name="Itoh H."/>
            <person name="Sugisawa Y."/>
            <person name="Mise K."/>
            <person name="Xu Z."/>
            <person name="Kuniyasu M."/>
            <person name="Ushijima N."/>
            <person name="Kawano K."/>
            <person name="Kobayashi E."/>
            <person name="Shiratori Y."/>
            <person name="Masuda Y."/>
            <person name="Senoo K."/>
        </authorList>
    </citation>
    <scope>NUCLEOTIDE SEQUENCE [LARGE SCALE GENOMIC DNA]</scope>
    <source>
        <strain evidence="3">Red222</strain>
    </source>
</reference>
<dbReference type="Proteomes" id="UP001242010">
    <property type="component" value="Chromosome"/>
</dbReference>
<keyword evidence="3" id="KW-1185">Reference proteome</keyword>
<accession>A0ABM8DMA6</accession>
<name>A0ABM8DMA6_9BACT</name>
<dbReference type="RefSeq" id="WP_286354651.1">
    <property type="nucleotide sequence ID" value="NZ_AP027079.1"/>
</dbReference>
<dbReference type="Pfam" id="PF01326">
    <property type="entry name" value="PPDK_N"/>
    <property type="match status" value="1"/>
</dbReference>
<evidence type="ECO:0000313" key="2">
    <source>
        <dbReference type="EMBL" id="BDU68025.1"/>
    </source>
</evidence>
<dbReference type="InterPro" id="IPR013815">
    <property type="entry name" value="ATP_grasp_subdomain_1"/>
</dbReference>
<gene>
    <name evidence="2" type="ORF">GETHOR_01260</name>
</gene>
<organism evidence="2 3">
    <name type="scientific">Geothrix oryzae</name>
    <dbReference type="NCBI Taxonomy" id="2927975"/>
    <lineage>
        <taxon>Bacteria</taxon>
        <taxon>Pseudomonadati</taxon>
        <taxon>Acidobacteriota</taxon>
        <taxon>Holophagae</taxon>
        <taxon>Holophagales</taxon>
        <taxon>Holophagaceae</taxon>
        <taxon>Geothrix</taxon>
    </lineage>
</organism>
<dbReference type="InterPro" id="IPR002192">
    <property type="entry name" value="PPDK_AMP/ATP-bd"/>
</dbReference>
<dbReference type="EMBL" id="AP027079">
    <property type="protein sequence ID" value="BDU68025.1"/>
    <property type="molecule type" value="Genomic_DNA"/>
</dbReference>